<dbReference type="PROSITE" id="PS01063">
    <property type="entry name" value="SIGMA70_ECF"/>
    <property type="match status" value="1"/>
</dbReference>
<dbReference type="RefSeq" id="WP_308430537.1">
    <property type="nucleotide sequence ID" value="NZ_BMZQ01000006.1"/>
</dbReference>
<evidence type="ECO:0000313" key="9">
    <source>
        <dbReference type="EMBL" id="GHD23766.1"/>
    </source>
</evidence>
<dbReference type="InterPro" id="IPR013249">
    <property type="entry name" value="RNA_pol_sigma70_r4_t2"/>
</dbReference>
<dbReference type="Gene3D" id="1.10.1740.10">
    <property type="match status" value="1"/>
</dbReference>
<dbReference type="GO" id="GO:0016987">
    <property type="term" value="F:sigma factor activity"/>
    <property type="evidence" value="ECO:0007669"/>
    <property type="project" value="UniProtKB-KW"/>
</dbReference>
<dbReference type="Pfam" id="PF08281">
    <property type="entry name" value="Sigma70_r4_2"/>
    <property type="match status" value="1"/>
</dbReference>
<dbReference type="AlphaFoldDB" id="A0A8J3GMJ4"/>
<dbReference type="InterPro" id="IPR036388">
    <property type="entry name" value="WH-like_DNA-bd_sf"/>
</dbReference>
<keyword evidence="5 6" id="KW-0804">Transcription</keyword>
<comment type="caution">
    <text evidence="9">The sequence shown here is derived from an EMBL/GenBank/DDBJ whole genome shotgun (WGS) entry which is preliminary data.</text>
</comment>
<evidence type="ECO:0000256" key="1">
    <source>
        <dbReference type="ARBA" id="ARBA00010641"/>
    </source>
</evidence>
<dbReference type="InterPro" id="IPR014284">
    <property type="entry name" value="RNA_pol_sigma-70_dom"/>
</dbReference>
<keyword evidence="9" id="KW-0240">DNA-directed RNA polymerase</keyword>
<comment type="similarity">
    <text evidence="1 6">Belongs to the sigma-70 factor family. ECF subfamily.</text>
</comment>
<keyword evidence="3 6" id="KW-0731">Sigma factor</keyword>
<evidence type="ECO:0000256" key="3">
    <source>
        <dbReference type="ARBA" id="ARBA00023082"/>
    </source>
</evidence>
<dbReference type="GO" id="GO:0000428">
    <property type="term" value="C:DNA-directed RNA polymerase complex"/>
    <property type="evidence" value="ECO:0007669"/>
    <property type="project" value="UniProtKB-KW"/>
</dbReference>
<proteinExistence type="inferred from homology"/>
<accession>A0A8J3GMJ4</accession>
<keyword evidence="10" id="KW-1185">Reference proteome</keyword>
<dbReference type="GO" id="GO:0006352">
    <property type="term" value="P:DNA-templated transcription initiation"/>
    <property type="evidence" value="ECO:0007669"/>
    <property type="project" value="InterPro"/>
</dbReference>
<dbReference type="EMBL" id="BMZQ01000006">
    <property type="protein sequence ID" value="GHD23766.1"/>
    <property type="molecule type" value="Genomic_DNA"/>
</dbReference>
<evidence type="ECO:0000256" key="2">
    <source>
        <dbReference type="ARBA" id="ARBA00023015"/>
    </source>
</evidence>
<dbReference type="SUPFAM" id="SSF88946">
    <property type="entry name" value="Sigma2 domain of RNA polymerase sigma factors"/>
    <property type="match status" value="1"/>
</dbReference>
<dbReference type="InterPro" id="IPR000838">
    <property type="entry name" value="RNA_pol_sigma70_ECF_CS"/>
</dbReference>
<dbReference type="Proteomes" id="UP000630142">
    <property type="component" value="Unassembled WGS sequence"/>
</dbReference>
<gene>
    <name evidence="9" type="ORF">GCM10016234_39270</name>
</gene>
<evidence type="ECO:0000256" key="5">
    <source>
        <dbReference type="ARBA" id="ARBA00023163"/>
    </source>
</evidence>
<keyword evidence="4 6" id="KW-0238">DNA-binding</keyword>
<dbReference type="Pfam" id="PF04542">
    <property type="entry name" value="Sigma70_r2"/>
    <property type="match status" value="1"/>
</dbReference>
<evidence type="ECO:0000259" key="8">
    <source>
        <dbReference type="Pfam" id="PF08281"/>
    </source>
</evidence>
<evidence type="ECO:0000256" key="4">
    <source>
        <dbReference type="ARBA" id="ARBA00023125"/>
    </source>
</evidence>
<dbReference type="GO" id="GO:0003677">
    <property type="term" value="F:DNA binding"/>
    <property type="evidence" value="ECO:0007669"/>
    <property type="project" value="UniProtKB-KW"/>
</dbReference>
<feature type="domain" description="RNA polymerase sigma factor 70 region 4 type 2" evidence="8">
    <location>
        <begin position="131"/>
        <end position="180"/>
    </location>
</feature>
<dbReference type="NCBIfam" id="TIGR02937">
    <property type="entry name" value="sigma70-ECF"/>
    <property type="match status" value="1"/>
</dbReference>
<dbReference type="InterPro" id="IPR039425">
    <property type="entry name" value="RNA_pol_sigma-70-like"/>
</dbReference>
<dbReference type="Gene3D" id="1.10.10.10">
    <property type="entry name" value="Winged helix-like DNA-binding domain superfamily/Winged helix DNA-binding domain"/>
    <property type="match status" value="1"/>
</dbReference>
<dbReference type="InterPro" id="IPR013325">
    <property type="entry name" value="RNA_pol_sigma_r2"/>
</dbReference>
<dbReference type="InterPro" id="IPR013324">
    <property type="entry name" value="RNA_pol_sigma_r3/r4-like"/>
</dbReference>
<keyword evidence="2 6" id="KW-0805">Transcription regulation</keyword>
<evidence type="ECO:0000259" key="7">
    <source>
        <dbReference type="Pfam" id="PF04542"/>
    </source>
</evidence>
<dbReference type="SUPFAM" id="SSF88659">
    <property type="entry name" value="Sigma3 and sigma4 domains of RNA polymerase sigma factors"/>
    <property type="match status" value="1"/>
</dbReference>
<protein>
    <recommendedName>
        <fullName evidence="6">RNA polymerase sigma factor</fullName>
    </recommendedName>
</protein>
<dbReference type="PANTHER" id="PTHR43133:SF63">
    <property type="entry name" value="RNA POLYMERASE SIGMA FACTOR FECI-RELATED"/>
    <property type="match status" value="1"/>
</dbReference>
<feature type="domain" description="RNA polymerase sigma-70 region 2" evidence="7">
    <location>
        <begin position="29"/>
        <end position="96"/>
    </location>
</feature>
<reference evidence="9" key="1">
    <citation type="journal article" date="2014" name="Int. J. Syst. Evol. Microbiol.">
        <title>Complete genome sequence of Corynebacterium casei LMG S-19264T (=DSM 44701T), isolated from a smear-ripened cheese.</title>
        <authorList>
            <consortium name="US DOE Joint Genome Institute (JGI-PGF)"/>
            <person name="Walter F."/>
            <person name="Albersmeier A."/>
            <person name="Kalinowski J."/>
            <person name="Ruckert C."/>
        </authorList>
    </citation>
    <scope>NUCLEOTIDE SEQUENCE</scope>
    <source>
        <strain evidence="9">KCTC 42249</strain>
    </source>
</reference>
<sequence>MVVKASRAKRFGGLRQERLWELTWDIQKLFRHHAKDITRSLRRGGLNAETADDITQDTFVRVLSKPPAATASKNNPAAYLFQVARNLRIDHERRERLVKWIDLPAPDFAALVDPAPLPETTTYDRQRLELTLAALAELPERTRKAFELHRMDEMTIAEVAAQLGLSVSRTWALIRDAYEHIDARIEGF</sequence>
<organism evidence="9 10">
    <name type="scientific">Tianweitania populi</name>
    <dbReference type="NCBI Taxonomy" id="1607949"/>
    <lineage>
        <taxon>Bacteria</taxon>
        <taxon>Pseudomonadati</taxon>
        <taxon>Pseudomonadota</taxon>
        <taxon>Alphaproteobacteria</taxon>
        <taxon>Hyphomicrobiales</taxon>
        <taxon>Phyllobacteriaceae</taxon>
        <taxon>Tianweitania</taxon>
    </lineage>
</organism>
<evidence type="ECO:0000256" key="6">
    <source>
        <dbReference type="RuleBase" id="RU000716"/>
    </source>
</evidence>
<dbReference type="PANTHER" id="PTHR43133">
    <property type="entry name" value="RNA POLYMERASE ECF-TYPE SIGMA FACTO"/>
    <property type="match status" value="1"/>
</dbReference>
<evidence type="ECO:0000313" key="10">
    <source>
        <dbReference type="Proteomes" id="UP000630142"/>
    </source>
</evidence>
<reference evidence="9" key="2">
    <citation type="submission" date="2020-09" db="EMBL/GenBank/DDBJ databases">
        <authorList>
            <person name="Sun Q."/>
            <person name="Kim S."/>
        </authorList>
    </citation>
    <scope>NUCLEOTIDE SEQUENCE</scope>
    <source>
        <strain evidence="9">KCTC 42249</strain>
    </source>
</reference>
<dbReference type="InterPro" id="IPR007627">
    <property type="entry name" value="RNA_pol_sigma70_r2"/>
</dbReference>
<name>A0A8J3GMJ4_9HYPH</name>